<dbReference type="KEGG" id="uli:ETAA1_44160"/>
<feature type="chain" id="PRO_5021989884" evidence="1">
    <location>
        <begin position="22"/>
        <end position="147"/>
    </location>
</feature>
<dbReference type="Proteomes" id="UP000319576">
    <property type="component" value="Chromosome"/>
</dbReference>
<gene>
    <name evidence="2" type="ORF">ETAA1_44160</name>
</gene>
<reference evidence="2 3" key="1">
    <citation type="submission" date="2019-02" db="EMBL/GenBank/DDBJ databases">
        <title>Deep-cultivation of Planctomycetes and their phenomic and genomic characterization uncovers novel biology.</title>
        <authorList>
            <person name="Wiegand S."/>
            <person name="Jogler M."/>
            <person name="Boedeker C."/>
            <person name="Pinto D."/>
            <person name="Vollmers J."/>
            <person name="Rivas-Marin E."/>
            <person name="Kohn T."/>
            <person name="Peeters S.H."/>
            <person name="Heuer A."/>
            <person name="Rast P."/>
            <person name="Oberbeckmann S."/>
            <person name="Bunk B."/>
            <person name="Jeske O."/>
            <person name="Meyerdierks A."/>
            <person name="Storesund J.E."/>
            <person name="Kallscheuer N."/>
            <person name="Luecker S."/>
            <person name="Lage O.M."/>
            <person name="Pohl T."/>
            <person name="Merkel B.J."/>
            <person name="Hornburger P."/>
            <person name="Mueller R.-W."/>
            <person name="Bruemmer F."/>
            <person name="Labrenz M."/>
            <person name="Spormann A.M."/>
            <person name="Op den Camp H."/>
            <person name="Overmann J."/>
            <person name="Amann R."/>
            <person name="Jetten M.S.M."/>
            <person name="Mascher T."/>
            <person name="Medema M.H."/>
            <person name="Devos D.P."/>
            <person name="Kaster A.-K."/>
            <person name="Ovreas L."/>
            <person name="Rohde M."/>
            <person name="Galperin M.Y."/>
            <person name="Jogler C."/>
        </authorList>
    </citation>
    <scope>NUCLEOTIDE SEQUENCE [LARGE SCALE GENOMIC DNA]</scope>
    <source>
        <strain evidence="2 3">ETA_A1</strain>
    </source>
</reference>
<accession>A0A517XY43</accession>
<keyword evidence="1" id="KW-0732">Signal</keyword>
<name>A0A517XY43_9BACT</name>
<evidence type="ECO:0000313" key="2">
    <source>
        <dbReference type="EMBL" id="QDU22436.1"/>
    </source>
</evidence>
<keyword evidence="3" id="KW-1185">Reference proteome</keyword>
<sequence precursor="true">MKTLYAVLVAGIVGFGGVVTADEKAAPKIEGTYTIVGGVKDGVKAKVDQDGKPTVVTIDAKQVFLGEKGKGFVIAYKLVGTDSPTKMEMKILDAPPPFADAKGAQAYGLIAAKGDTLKLAYSLDKEKQPTDFSGKHGFAFELKKSAK</sequence>
<dbReference type="EMBL" id="CP036273">
    <property type="protein sequence ID" value="QDU22436.1"/>
    <property type="molecule type" value="Genomic_DNA"/>
</dbReference>
<evidence type="ECO:0000313" key="3">
    <source>
        <dbReference type="Proteomes" id="UP000319576"/>
    </source>
</evidence>
<proteinExistence type="predicted"/>
<feature type="signal peptide" evidence="1">
    <location>
        <begin position="1"/>
        <end position="21"/>
    </location>
</feature>
<dbReference type="AlphaFoldDB" id="A0A517XY43"/>
<protein>
    <submittedName>
        <fullName evidence="2">Uncharacterized protein</fullName>
    </submittedName>
</protein>
<evidence type="ECO:0000256" key="1">
    <source>
        <dbReference type="SAM" id="SignalP"/>
    </source>
</evidence>
<organism evidence="2 3">
    <name type="scientific">Urbifossiella limnaea</name>
    <dbReference type="NCBI Taxonomy" id="2528023"/>
    <lineage>
        <taxon>Bacteria</taxon>
        <taxon>Pseudomonadati</taxon>
        <taxon>Planctomycetota</taxon>
        <taxon>Planctomycetia</taxon>
        <taxon>Gemmatales</taxon>
        <taxon>Gemmataceae</taxon>
        <taxon>Urbifossiella</taxon>
    </lineage>
</organism>
<dbReference type="RefSeq" id="WP_145242166.1">
    <property type="nucleotide sequence ID" value="NZ_CP036273.1"/>
</dbReference>
<dbReference type="OrthoDB" id="290116at2"/>